<dbReference type="FunFam" id="3.30.470.20:FF:000006">
    <property type="entry name" value="Phosphoribosylaminoimidazole-succinocarboxamide synthase"/>
    <property type="match status" value="1"/>
</dbReference>
<dbReference type="SUPFAM" id="SSF56104">
    <property type="entry name" value="SAICAR synthase-like"/>
    <property type="match status" value="1"/>
</dbReference>
<dbReference type="EMBL" id="LT670847">
    <property type="protein sequence ID" value="SHM32776.1"/>
    <property type="molecule type" value="Genomic_DNA"/>
</dbReference>
<dbReference type="NCBIfam" id="TIGR00081">
    <property type="entry name" value="purC"/>
    <property type="match status" value="1"/>
</dbReference>
<evidence type="ECO:0000256" key="6">
    <source>
        <dbReference type="ARBA" id="ARBA00022741"/>
    </source>
</evidence>
<organism evidence="13 14">
    <name type="scientific">Vreelandella subglaciescola</name>
    <dbReference type="NCBI Taxonomy" id="29571"/>
    <lineage>
        <taxon>Bacteria</taxon>
        <taxon>Pseudomonadati</taxon>
        <taxon>Pseudomonadota</taxon>
        <taxon>Gammaproteobacteria</taxon>
        <taxon>Oceanospirillales</taxon>
        <taxon>Halomonadaceae</taxon>
        <taxon>Vreelandella</taxon>
    </lineage>
</organism>
<dbReference type="UniPathway" id="UPA00074">
    <property type="reaction ID" value="UER00131"/>
</dbReference>
<dbReference type="GO" id="GO:0004639">
    <property type="term" value="F:phosphoribosylaminoimidazolesuccinocarboxamide synthase activity"/>
    <property type="evidence" value="ECO:0007669"/>
    <property type="project" value="UniProtKB-UniRule"/>
</dbReference>
<dbReference type="Pfam" id="PF01259">
    <property type="entry name" value="SAICAR_synt"/>
    <property type="match status" value="1"/>
</dbReference>
<dbReference type="Proteomes" id="UP000190911">
    <property type="component" value="Chromosome I"/>
</dbReference>
<dbReference type="EC" id="6.3.2.6" evidence="3 11"/>
<dbReference type="InterPro" id="IPR033934">
    <property type="entry name" value="SAICAR_synt_PurC"/>
</dbReference>
<dbReference type="GO" id="GO:0005829">
    <property type="term" value="C:cytosol"/>
    <property type="evidence" value="ECO:0007669"/>
    <property type="project" value="TreeGrafter"/>
</dbReference>
<comment type="pathway">
    <text evidence="1 11">Purine metabolism; IMP biosynthesis via de novo pathway; 5-amino-1-(5-phospho-D-ribosyl)imidazole-4-carboxamide from 5-amino-1-(5-phospho-D-ribosyl)imidazole-4-carboxylate: step 1/2.</text>
</comment>
<dbReference type="InterPro" id="IPR018236">
    <property type="entry name" value="SAICAR_synthetase_CS"/>
</dbReference>
<dbReference type="GO" id="GO:0005524">
    <property type="term" value="F:ATP binding"/>
    <property type="evidence" value="ECO:0007669"/>
    <property type="project" value="UniProtKB-KW"/>
</dbReference>
<evidence type="ECO:0000256" key="11">
    <source>
        <dbReference type="HAMAP-Rule" id="MF_00137"/>
    </source>
</evidence>
<dbReference type="GO" id="GO:0006189">
    <property type="term" value="P:'de novo' IMP biosynthetic process"/>
    <property type="evidence" value="ECO:0007669"/>
    <property type="project" value="UniProtKB-UniRule"/>
</dbReference>
<protein>
    <recommendedName>
        <fullName evidence="4 11">Phosphoribosylaminoimidazole-succinocarboxamide synthase</fullName>
        <ecNumber evidence="3 11">6.3.2.6</ecNumber>
    </recommendedName>
    <alternativeName>
        <fullName evidence="9 11">SAICAR synthetase</fullName>
    </alternativeName>
</protein>
<dbReference type="GO" id="GO:0009236">
    <property type="term" value="P:cobalamin biosynthetic process"/>
    <property type="evidence" value="ECO:0007669"/>
    <property type="project" value="InterPro"/>
</dbReference>
<comment type="catalytic activity">
    <reaction evidence="10 11">
        <text>5-amino-1-(5-phospho-D-ribosyl)imidazole-4-carboxylate + L-aspartate + ATP = (2S)-2-[5-amino-1-(5-phospho-beta-D-ribosyl)imidazole-4-carboxamido]succinate + ADP + phosphate + 2 H(+)</text>
        <dbReference type="Rhea" id="RHEA:22628"/>
        <dbReference type="ChEBI" id="CHEBI:15378"/>
        <dbReference type="ChEBI" id="CHEBI:29991"/>
        <dbReference type="ChEBI" id="CHEBI:30616"/>
        <dbReference type="ChEBI" id="CHEBI:43474"/>
        <dbReference type="ChEBI" id="CHEBI:58443"/>
        <dbReference type="ChEBI" id="CHEBI:77657"/>
        <dbReference type="ChEBI" id="CHEBI:456216"/>
        <dbReference type="EC" id="6.3.2.6"/>
    </reaction>
</comment>
<evidence type="ECO:0000256" key="5">
    <source>
        <dbReference type="ARBA" id="ARBA00022598"/>
    </source>
</evidence>
<keyword evidence="8 11" id="KW-0067">ATP-binding</keyword>
<evidence type="ECO:0000256" key="10">
    <source>
        <dbReference type="ARBA" id="ARBA00048475"/>
    </source>
</evidence>
<dbReference type="Gene3D" id="3.30.470.20">
    <property type="entry name" value="ATP-grasp fold, B domain"/>
    <property type="match status" value="1"/>
</dbReference>
<accession>A0A1M7HW90</accession>
<reference evidence="13 14" key="1">
    <citation type="submission" date="2016-11" db="EMBL/GenBank/DDBJ databases">
        <authorList>
            <person name="Jaros S."/>
            <person name="Januszkiewicz K."/>
            <person name="Wedrychowicz H."/>
        </authorList>
    </citation>
    <scope>NUCLEOTIDE SEQUENCE [LARGE SCALE GENOMIC DNA]</scope>
    <source>
        <strain evidence="13 14">ACAM 12</strain>
    </source>
</reference>
<keyword evidence="14" id="KW-1185">Reference proteome</keyword>
<dbReference type="FunFam" id="3.30.200.20:FF:000086">
    <property type="entry name" value="Phosphoribosylaminoimidazole-succinocarboxamide synthase"/>
    <property type="match status" value="1"/>
</dbReference>
<dbReference type="InParanoid" id="A0A1M7HW90"/>
<dbReference type="PROSITE" id="PS01058">
    <property type="entry name" value="SAICAR_SYNTHETASE_2"/>
    <property type="match status" value="1"/>
</dbReference>
<sequence length="239" mass="26942">MEKRQELYAGKAKSVYTTDAPDLLVLEFRDDTSAFDGKRKEALARKGMVNNVFNAFIMERLEDAGIPTHFEKRLSNTESLVKKMQMIPVECVVRNIAAGGLVKRLGVEEGATLTPSTFELFLKDDDRGDPMINESLAETFGWATPEQLARMKELTFKVNHVLKQLFAGGDLLLVDYKLEFGLYDGKVILGDEFSPDGCRLWDAHTREKLDKDRFRQGLGGVIEAYEEVGRRIGVTFPEV</sequence>
<evidence type="ECO:0000313" key="13">
    <source>
        <dbReference type="EMBL" id="SHM32776.1"/>
    </source>
</evidence>
<dbReference type="InterPro" id="IPR028923">
    <property type="entry name" value="SAICAR_synt/ADE2_N"/>
</dbReference>
<dbReference type="CDD" id="cd01415">
    <property type="entry name" value="SAICAR_synt_PurC"/>
    <property type="match status" value="1"/>
</dbReference>
<dbReference type="InterPro" id="IPR001636">
    <property type="entry name" value="SAICAR_synth"/>
</dbReference>
<keyword evidence="6 11" id="KW-0547">Nucleotide-binding</keyword>
<evidence type="ECO:0000256" key="2">
    <source>
        <dbReference type="ARBA" id="ARBA00010190"/>
    </source>
</evidence>
<evidence type="ECO:0000256" key="9">
    <source>
        <dbReference type="ARBA" id="ARBA00030409"/>
    </source>
</evidence>
<evidence type="ECO:0000256" key="4">
    <source>
        <dbReference type="ARBA" id="ARBA00016460"/>
    </source>
</evidence>
<dbReference type="InterPro" id="IPR050089">
    <property type="entry name" value="SAICAR_synthetase"/>
</dbReference>
<evidence type="ECO:0000256" key="7">
    <source>
        <dbReference type="ARBA" id="ARBA00022755"/>
    </source>
</evidence>
<keyword evidence="7 11" id="KW-0658">Purine biosynthesis</keyword>
<dbReference type="FunCoup" id="A0A1M7HW90">
    <property type="interactions" value="550"/>
</dbReference>
<evidence type="ECO:0000259" key="12">
    <source>
        <dbReference type="Pfam" id="PF01259"/>
    </source>
</evidence>
<evidence type="ECO:0000256" key="8">
    <source>
        <dbReference type="ARBA" id="ARBA00022840"/>
    </source>
</evidence>
<evidence type="ECO:0000256" key="3">
    <source>
        <dbReference type="ARBA" id="ARBA00012217"/>
    </source>
</evidence>
<evidence type="ECO:0000313" key="14">
    <source>
        <dbReference type="Proteomes" id="UP000190911"/>
    </source>
</evidence>
<dbReference type="PANTHER" id="PTHR43599">
    <property type="entry name" value="MULTIFUNCTIONAL PROTEIN ADE2"/>
    <property type="match status" value="1"/>
</dbReference>
<dbReference type="OrthoDB" id="9801549at2"/>
<feature type="domain" description="SAICAR synthetase/ADE2 N-terminal" evidence="12">
    <location>
        <begin position="7"/>
        <end position="231"/>
    </location>
</feature>
<dbReference type="STRING" id="29571.SAMN05878437_2389"/>
<dbReference type="RefSeq" id="WP_079553904.1">
    <property type="nucleotide sequence ID" value="NZ_LT670847.1"/>
</dbReference>
<proteinExistence type="inferred from homology"/>
<comment type="similarity">
    <text evidence="2 11">Belongs to the SAICAR synthetase family.</text>
</comment>
<dbReference type="HAMAP" id="MF_00137">
    <property type="entry name" value="SAICAR_synth"/>
    <property type="match status" value="1"/>
</dbReference>
<name>A0A1M7HW90_9GAMM</name>
<keyword evidence="5 11" id="KW-0436">Ligase</keyword>
<dbReference type="PANTHER" id="PTHR43599:SF3">
    <property type="entry name" value="SI:DKEY-6E2.2"/>
    <property type="match status" value="1"/>
</dbReference>
<evidence type="ECO:0000256" key="1">
    <source>
        <dbReference type="ARBA" id="ARBA00004672"/>
    </source>
</evidence>
<dbReference type="Gene3D" id="3.30.200.20">
    <property type="entry name" value="Phosphorylase Kinase, domain 1"/>
    <property type="match status" value="1"/>
</dbReference>
<dbReference type="AlphaFoldDB" id="A0A1M7HW90"/>
<gene>
    <name evidence="11" type="primary">purC</name>
    <name evidence="13" type="ORF">SAMN05878437_2389</name>
</gene>